<dbReference type="InterPro" id="IPR029052">
    <property type="entry name" value="Metallo-depent_PP-like"/>
</dbReference>
<dbReference type="GeneID" id="19240394"/>
<dbReference type="AlphaFoldDB" id="U1HI76"/>
<name>U1HI76_ENDPU</name>
<reference evidence="3" key="1">
    <citation type="journal article" date="2014" name="BMC Genomics">
        <title>Genome characteristics reveal the impact of lichenization on lichen-forming fungus Endocarpon pusillum Hedwig (Verrucariales, Ascomycota).</title>
        <authorList>
            <person name="Wang Y.-Y."/>
            <person name="Liu B."/>
            <person name="Zhang X.-Y."/>
            <person name="Zhou Q.-M."/>
            <person name="Zhang T."/>
            <person name="Li H."/>
            <person name="Yu Y.-F."/>
            <person name="Zhang X.-L."/>
            <person name="Hao X.-Y."/>
            <person name="Wang M."/>
            <person name="Wang L."/>
            <person name="Wei J.-C."/>
        </authorList>
    </citation>
    <scope>NUCLEOTIDE SEQUENCE [LARGE SCALE GENOMIC DNA]</scope>
    <source>
        <strain evidence="3">Z07020 / HMAS-L-300199</strain>
    </source>
</reference>
<dbReference type="EMBL" id="KE721373">
    <property type="protein sequence ID" value="ERF69900.1"/>
    <property type="molecule type" value="Genomic_DNA"/>
</dbReference>
<dbReference type="OMA" id="HPERWEQ"/>
<keyword evidence="3" id="KW-1185">Reference proteome</keyword>
<organism evidence="2 3">
    <name type="scientific">Endocarpon pusillum (strain Z07020 / HMAS-L-300199)</name>
    <name type="common">Lichen-forming fungus</name>
    <dbReference type="NCBI Taxonomy" id="1263415"/>
    <lineage>
        <taxon>Eukaryota</taxon>
        <taxon>Fungi</taxon>
        <taxon>Dikarya</taxon>
        <taxon>Ascomycota</taxon>
        <taxon>Pezizomycotina</taxon>
        <taxon>Eurotiomycetes</taxon>
        <taxon>Chaetothyriomycetidae</taxon>
        <taxon>Verrucariales</taxon>
        <taxon>Verrucariaceae</taxon>
        <taxon>Endocarpon</taxon>
    </lineage>
</organism>
<evidence type="ECO:0000313" key="3">
    <source>
        <dbReference type="Proteomes" id="UP000019373"/>
    </source>
</evidence>
<dbReference type="InterPro" id="IPR004843">
    <property type="entry name" value="Calcineurin-like_PHP"/>
</dbReference>
<dbReference type="RefSeq" id="XP_007804400.1">
    <property type="nucleotide sequence ID" value="XM_007806209.1"/>
</dbReference>
<dbReference type="InterPro" id="IPR051693">
    <property type="entry name" value="UPF0046_metallophosphoest"/>
</dbReference>
<feature type="domain" description="Calcineurin-like phosphoesterase" evidence="1">
    <location>
        <begin position="11"/>
        <end position="189"/>
    </location>
</feature>
<dbReference type="SUPFAM" id="SSF56300">
    <property type="entry name" value="Metallo-dependent phosphatases"/>
    <property type="match status" value="1"/>
</dbReference>
<dbReference type="eggNOG" id="KOG3947">
    <property type="taxonomic scope" value="Eukaryota"/>
</dbReference>
<evidence type="ECO:0000313" key="2">
    <source>
        <dbReference type="EMBL" id="ERF69900.1"/>
    </source>
</evidence>
<sequence>MTGVCQPPIPPGDLLLHAGDLSVWGTFSEIQAQLTWLSQQQHRYKVVVAGNHDLLLDPEFIERHPERWEQIQQTTCSTGEADDSKTAKDLDWGGLIYLRNSHVPLKFPDNRDITIYGSPLTPQYGISAFQYRPSEDFWSGRIPTNTDIVLTHGPPWGHLDGLKKSGCAFLVREVARVRPQLVVYGHIHIGYGMEESVYDRVGKAYEAVMGQLGGRGTLVGMAWGIVWEWFLGKIFHRAGKKTIFVNAAVVEGWEEHVVKNAAVVVQILVNLITRCSAGYFGEGIDH</sequence>
<dbReference type="Proteomes" id="UP000019373">
    <property type="component" value="Unassembled WGS sequence"/>
</dbReference>
<gene>
    <name evidence="2" type="ORF">EPUS_05444</name>
</gene>
<dbReference type="GO" id="GO:0016787">
    <property type="term" value="F:hydrolase activity"/>
    <property type="evidence" value="ECO:0007669"/>
    <property type="project" value="InterPro"/>
</dbReference>
<dbReference type="CDD" id="cd07379">
    <property type="entry name" value="MPP_239FB"/>
    <property type="match status" value="1"/>
</dbReference>
<proteinExistence type="predicted"/>
<dbReference type="PANTHER" id="PTHR12905">
    <property type="entry name" value="METALLOPHOSPHOESTERASE"/>
    <property type="match status" value="1"/>
</dbReference>
<dbReference type="OrthoDB" id="630188at2759"/>
<dbReference type="PANTHER" id="PTHR12905:SF18">
    <property type="entry name" value="ESTER HYDROLASE, PUTATIVE (AFU_ORTHOLOGUE AFUA_4G03130)-RELATED"/>
    <property type="match status" value="1"/>
</dbReference>
<protein>
    <recommendedName>
        <fullName evidence="1">Calcineurin-like phosphoesterase domain-containing protein</fullName>
    </recommendedName>
</protein>
<evidence type="ECO:0000259" key="1">
    <source>
        <dbReference type="Pfam" id="PF00149"/>
    </source>
</evidence>
<dbReference type="HOGENOM" id="CLU_041441_3_1_1"/>
<accession>U1HI76</accession>
<dbReference type="Gene3D" id="3.60.21.10">
    <property type="match status" value="1"/>
</dbReference>
<dbReference type="Pfam" id="PF00149">
    <property type="entry name" value="Metallophos"/>
    <property type="match status" value="1"/>
</dbReference>